<comment type="caution">
    <text evidence="2">The sequence shown here is derived from an EMBL/GenBank/DDBJ whole genome shotgun (WGS) entry which is preliminary data.</text>
</comment>
<feature type="region of interest" description="Disordered" evidence="1">
    <location>
        <begin position="1"/>
        <end position="42"/>
    </location>
</feature>
<dbReference type="STRING" id="8167.A0A484CSH9"/>
<dbReference type="EMBL" id="SCKG01000012">
    <property type="protein sequence ID" value="TDH06406.1"/>
    <property type="molecule type" value="Genomic_DNA"/>
</dbReference>
<accession>A0A484CSH9</accession>
<proteinExistence type="predicted"/>
<evidence type="ECO:0000256" key="1">
    <source>
        <dbReference type="SAM" id="MobiDB-lite"/>
    </source>
</evidence>
<dbReference type="Proteomes" id="UP000295070">
    <property type="component" value="Chromosome 12"/>
</dbReference>
<reference evidence="2 3" key="1">
    <citation type="submission" date="2019-01" db="EMBL/GenBank/DDBJ databases">
        <title>A chromosome-scale genome assembly of the yellow perch, Perca flavescens.</title>
        <authorList>
            <person name="Feron R."/>
            <person name="Morvezen R."/>
            <person name="Bestin A."/>
            <person name="Haffray P."/>
            <person name="Klopp C."/>
            <person name="Zahm M."/>
            <person name="Cabau C."/>
            <person name="Roques C."/>
            <person name="Donnadieu C."/>
            <person name="Bouchez O."/>
            <person name="Christie M."/>
            <person name="Larson W."/>
            <person name="Guiguen Y."/>
        </authorList>
    </citation>
    <scope>NUCLEOTIDE SEQUENCE [LARGE SCALE GENOMIC DNA]</scope>
    <source>
        <strain evidence="2">YP-PL-M2</strain>
        <tissue evidence="2">Blood</tissue>
    </source>
</reference>
<evidence type="ECO:0000313" key="2">
    <source>
        <dbReference type="EMBL" id="TDH06406.1"/>
    </source>
</evidence>
<sequence length="270" mass="30202">MYQVQMVREQQESRPLLSPSIDDFLSESRSDASSSSRPLTSNTAVLSTALDLVDLSEPGGCRGNTEHLSEPGGCRGNTKQRRSPVRRKGDSLSPRRQTRPEETELIQVEAQSPISLDSVSLPSPRDRWDEVNLDVEDAAGGRTRDEKRCTSHHSSSELLWSAEFKTDPLTKNSFDIHSFDDLDFIPASQDCVASRQRRRTRSLLASKESLEDEFVRAKAAVESDTEFWDKMQAEWEELARRNWLEDSEGQGPIPPVASPAEKVSSQPSCP</sequence>
<feature type="compositionally biased region" description="Low complexity" evidence="1">
    <location>
        <begin position="31"/>
        <end position="41"/>
    </location>
</feature>
<protein>
    <submittedName>
        <fullName evidence="2">Uncharacterized protein</fullName>
    </submittedName>
</protein>
<organism evidence="2 3">
    <name type="scientific">Perca flavescens</name>
    <name type="common">American yellow perch</name>
    <name type="synonym">Morone flavescens</name>
    <dbReference type="NCBI Taxonomy" id="8167"/>
    <lineage>
        <taxon>Eukaryota</taxon>
        <taxon>Metazoa</taxon>
        <taxon>Chordata</taxon>
        <taxon>Craniata</taxon>
        <taxon>Vertebrata</taxon>
        <taxon>Euteleostomi</taxon>
        <taxon>Actinopterygii</taxon>
        <taxon>Neopterygii</taxon>
        <taxon>Teleostei</taxon>
        <taxon>Neoteleostei</taxon>
        <taxon>Acanthomorphata</taxon>
        <taxon>Eupercaria</taxon>
        <taxon>Perciformes</taxon>
        <taxon>Percoidei</taxon>
        <taxon>Percidae</taxon>
        <taxon>Percinae</taxon>
        <taxon>Perca</taxon>
    </lineage>
</organism>
<gene>
    <name evidence="2" type="ORF">EPR50_G00132790</name>
</gene>
<name>A0A484CSH9_PERFV</name>
<keyword evidence="3" id="KW-1185">Reference proteome</keyword>
<dbReference type="AlphaFoldDB" id="A0A484CSH9"/>
<feature type="region of interest" description="Disordered" evidence="1">
    <location>
        <begin position="242"/>
        <end position="270"/>
    </location>
</feature>
<feature type="region of interest" description="Disordered" evidence="1">
    <location>
        <begin position="55"/>
        <end position="103"/>
    </location>
</feature>
<evidence type="ECO:0000313" key="3">
    <source>
        <dbReference type="Proteomes" id="UP000295070"/>
    </source>
</evidence>